<evidence type="ECO:0000256" key="4">
    <source>
        <dbReference type="ARBA" id="ARBA00022763"/>
    </source>
</evidence>
<name>A0A0F9LU51_9ZZZZ</name>
<dbReference type="PANTHER" id="PTHR47810">
    <property type="entry name" value="DNA LIGASE"/>
    <property type="match status" value="1"/>
</dbReference>
<keyword evidence="3" id="KW-0235">DNA replication</keyword>
<gene>
    <name evidence="7" type="ORF">LCGC14_1173330</name>
</gene>
<keyword evidence="5" id="KW-0234">DNA repair</keyword>
<dbReference type="InterPro" id="IPR012340">
    <property type="entry name" value="NA-bd_OB-fold"/>
</dbReference>
<dbReference type="SUPFAM" id="SSF50249">
    <property type="entry name" value="Nucleic acid-binding proteins"/>
    <property type="match status" value="1"/>
</dbReference>
<protein>
    <recommendedName>
        <fullName evidence="6">ATP-dependent DNA ligase family profile domain-containing protein</fullName>
    </recommendedName>
</protein>
<dbReference type="GO" id="GO:0006281">
    <property type="term" value="P:DNA repair"/>
    <property type="evidence" value="ECO:0007669"/>
    <property type="project" value="UniProtKB-KW"/>
</dbReference>
<dbReference type="InterPro" id="IPR050326">
    <property type="entry name" value="NAD_dep_DNA_ligaseB"/>
</dbReference>
<organism evidence="7">
    <name type="scientific">marine sediment metagenome</name>
    <dbReference type="NCBI Taxonomy" id="412755"/>
    <lineage>
        <taxon>unclassified sequences</taxon>
        <taxon>metagenomes</taxon>
        <taxon>ecological metagenomes</taxon>
    </lineage>
</organism>
<dbReference type="PROSITE" id="PS50160">
    <property type="entry name" value="DNA_LIGASE_A3"/>
    <property type="match status" value="1"/>
</dbReference>
<sequence>MKSLNDLLHETQVLKLVKSGVHGRYTKEMLMDMLAACYRKRDVDRPELIPQHPVMLARNVKDLKPNIFEGMRKNENGIWIAEEKLDEMRAKWHLGGFTNRIDSRNRSDVTYEYADKTNSLPHLRDLPHELDGTLLDGGLCMPIKTINDGKTQTTGWLTTTTAVVNSKPQRAIELQKRWGWCRYFIYDILFYCGSDVRALKYEERYKLVKDVWQQLQETSQAKRIQLPIHEKGAFEKLYKDVVACGGEGLMFKRLDWPYEQRGRSKGSFKWKKYKELDGFITGYVPGKNEFSGLVGSLLISVLQDDQKMEVAAVQPGDLGFRNRITDPAGELKDEYYGKVVRIHYLCKTKNKRLRHAVLAPEQAFRTDKTLYDCTEF</sequence>
<evidence type="ECO:0000313" key="7">
    <source>
        <dbReference type="EMBL" id="KKM96923.1"/>
    </source>
</evidence>
<proteinExistence type="predicted"/>
<dbReference type="GO" id="GO:0006260">
    <property type="term" value="P:DNA replication"/>
    <property type="evidence" value="ECO:0007669"/>
    <property type="project" value="UniProtKB-KW"/>
</dbReference>
<dbReference type="AlphaFoldDB" id="A0A0F9LU51"/>
<dbReference type="InterPro" id="IPR012310">
    <property type="entry name" value="DNA_ligase_ATP-dep_cent"/>
</dbReference>
<evidence type="ECO:0000259" key="6">
    <source>
        <dbReference type="PROSITE" id="PS50160"/>
    </source>
</evidence>
<dbReference type="PANTHER" id="PTHR47810:SF1">
    <property type="entry name" value="DNA LIGASE B"/>
    <property type="match status" value="1"/>
</dbReference>
<dbReference type="EMBL" id="LAZR01005816">
    <property type="protein sequence ID" value="KKM96923.1"/>
    <property type="molecule type" value="Genomic_DNA"/>
</dbReference>
<evidence type="ECO:0000256" key="1">
    <source>
        <dbReference type="ARBA" id="ARBA00001968"/>
    </source>
</evidence>
<evidence type="ECO:0000256" key="5">
    <source>
        <dbReference type="ARBA" id="ARBA00023204"/>
    </source>
</evidence>
<reference evidence="7" key="1">
    <citation type="journal article" date="2015" name="Nature">
        <title>Complex archaea that bridge the gap between prokaryotes and eukaryotes.</title>
        <authorList>
            <person name="Spang A."/>
            <person name="Saw J.H."/>
            <person name="Jorgensen S.L."/>
            <person name="Zaremba-Niedzwiedzka K."/>
            <person name="Martijn J."/>
            <person name="Lind A.E."/>
            <person name="van Eijk R."/>
            <person name="Schleper C."/>
            <person name="Guy L."/>
            <person name="Ettema T.J."/>
        </authorList>
    </citation>
    <scope>NUCLEOTIDE SEQUENCE</scope>
</reference>
<comment type="cofactor">
    <cofactor evidence="1">
        <name>a divalent metal cation</name>
        <dbReference type="ChEBI" id="CHEBI:60240"/>
    </cofactor>
</comment>
<keyword evidence="2" id="KW-0436">Ligase</keyword>
<dbReference type="Gene3D" id="3.30.470.30">
    <property type="entry name" value="DNA ligase/mRNA capping enzyme"/>
    <property type="match status" value="1"/>
</dbReference>
<feature type="domain" description="ATP-dependent DNA ligase family profile" evidence="6">
    <location>
        <begin position="183"/>
        <end position="275"/>
    </location>
</feature>
<comment type="caution">
    <text evidence="7">The sequence shown here is derived from an EMBL/GenBank/DDBJ whole genome shotgun (WGS) entry which is preliminary data.</text>
</comment>
<dbReference type="SUPFAM" id="SSF56091">
    <property type="entry name" value="DNA ligase/mRNA capping enzyme, catalytic domain"/>
    <property type="match status" value="1"/>
</dbReference>
<dbReference type="GO" id="GO:0003910">
    <property type="term" value="F:DNA ligase (ATP) activity"/>
    <property type="evidence" value="ECO:0007669"/>
    <property type="project" value="InterPro"/>
</dbReference>
<accession>A0A0F9LU51</accession>
<evidence type="ECO:0000256" key="3">
    <source>
        <dbReference type="ARBA" id="ARBA00022705"/>
    </source>
</evidence>
<dbReference type="GO" id="GO:0005524">
    <property type="term" value="F:ATP binding"/>
    <property type="evidence" value="ECO:0007669"/>
    <property type="project" value="InterPro"/>
</dbReference>
<keyword evidence="4" id="KW-0227">DNA damage</keyword>
<dbReference type="Pfam" id="PF01068">
    <property type="entry name" value="DNA_ligase_A_M"/>
    <property type="match status" value="1"/>
</dbReference>
<evidence type="ECO:0000256" key="2">
    <source>
        <dbReference type="ARBA" id="ARBA00022598"/>
    </source>
</evidence>
<dbReference type="GO" id="GO:0006310">
    <property type="term" value="P:DNA recombination"/>
    <property type="evidence" value="ECO:0007669"/>
    <property type="project" value="InterPro"/>
</dbReference>